<sequence length="77" mass="8687">MLWRCASNALPHEPEPISKGNGACHEYNSMYADTGGTEYKVPRPQTAMQPRKPRPMLQDGHLETKASMSFRLKTNLL</sequence>
<evidence type="ECO:0000313" key="2">
    <source>
        <dbReference type="Proteomes" id="UP000309997"/>
    </source>
</evidence>
<dbReference type="Proteomes" id="UP000309997">
    <property type="component" value="Unassembled WGS sequence"/>
</dbReference>
<proteinExistence type="predicted"/>
<keyword evidence="2" id="KW-1185">Reference proteome</keyword>
<name>A0ACC4CZA7_POPAL</name>
<accession>A0ACC4CZA7</accession>
<protein>
    <submittedName>
        <fullName evidence="1">Uncharacterized protein</fullName>
    </submittedName>
</protein>
<comment type="caution">
    <text evidence="1">The sequence shown here is derived from an EMBL/GenBank/DDBJ whole genome shotgun (WGS) entry which is preliminary data.</text>
</comment>
<dbReference type="EMBL" id="RCHU02000001">
    <property type="protein sequence ID" value="KAL3610601.1"/>
    <property type="molecule type" value="Genomic_DNA"/>
</dbReference>
<reference evidence="1 2" key="1">
    <citation type="journal article" date="2024" name="Plant Biotechnol. J.">
        <title>Genome and CRISPR/Cas9 system of a widespread forest tree (Populus alba) in the world.</title>
        <authorList>
            <person name="Liu Y.J."/>
            <person name="Jiang P.F."/>
            <person name="Han X.M."/>
            <person name="Li X.Y."/>
            <person name="Wang H.M."/>
            <person name="Wang Y.J."/>
            <person name="Wang X.X."/>
            <person name="Zeng Q.Y."/>
        </authorList>
    </citation>
    <scope>NUCLEOTIDE SEQUENCE [LARGE SCALE GENOMIC DNA]</scope>
    <source>
        <strain evidence="2">cv. PAL-ZL1</strain>
    </source>
</reference>
<organism evidence="1 2">
    <name type="scientific">Populus alba</name>
    <name type="common">White poplar</name>
    <dbReference type="NCBI Taxonomy" id="43335"/>
    <lineage>
        <taxon>Eukaryota</taxon>
        <taxon>Viridiplantae</taxon>
        <taxon>Streptophyta</taxon>
        <taxon>Embryophyta</taxon>
        <taxon>Tracheophyta</taxon>
        <taxon>Spermatophyta</taxon>
        <taxon>Magnoliopsida</taxon>
        <taxon>eudicotyledons</taxon>
        <taxon>Gunneridae</taxon>
        <taxon>Pentapetalae</taxon>
        <taxon>rosids</taxon>
        <taxon>fabids</taxon>
        <taxon>Malpighiales</taxon>
        <taxon>Salicaceae</taxon>
        <taxon>Saliceae</taxon>
        <taxon>Populus</taxon>
    </lineage>
</organism>
<evidence type="ECO:0000313" key="1">
    <source>
        <dbReference type="EMBL" id="KAL3610601.1"/>
    </source>
</evidence>
<gene>
    <name evidence="1" type="ORF">D5086_001621</name>
</gene>